<sequence length="340" mass="37974">MKNIGGNSLVIKEININLVKKALKIEKYATKQEIAKVTGLSIVTVGTVLQYLVKENEVIETELISSKGGRPAQQYKYNEDFNLVLVIFPYDKDDKSIVSVSVVNLGGNCVYEKEHRVKVVNIATLEDIIKPILEEYKLIKAIGFGNPGVEIDGEIIHSDYWMLKGVNIIEYFSNLYGIKAVIENDVNAAVVGFSNSNNLKDKGTFVYLYFPDKYPPGAGIFINGKIFKGGRNFAGEVATIPLGITWNKELYDTFEDFCEAVSKLIVSVSSILNPDEIIMNGTFISDKHIELINDKCERKLTKNILPKFSLSNNFLDDYKKGLIVEALSVLEPDVTLIKNK</sequence>
<gene>
    <name evidence="4" type="ORF">SAMN02745941_00818</name>
</gene>
<evidence type="ECO:0000256" key="1">
    <source>
        <dbReference type="ARBA" id="ARBA00002486"/>
    </source>
</evidence>
<dbReference type="PANTHER" id="PTHR18964">
    <property type="entry name" value="ROK (REPRESSOR, ORF, KINASE) FAMILY"/>
    <property type="match status" value="1"/>
</dbReference>
<keyword evidence="3" id="KW-0119">Carbohydrate metabolism</keyword>
<evidence type="ECO:0000313" key="5">
    <source>
        <dbReference type="Proteomes" id="UP000184241"/>
    </source>
</evidence>
<evidence type="ECO:0000256" key="2">
    <source>
        <dbReference type="ARBA" id="ARBA00006479"/>
    </source>
</evidence>
<dbReference type="Gene3D" id="3.30.420.40">
    <property type="match status" value="1"/>
</dbReference>
<protein>
    <submittedName>
        <fullName evidence="4">Sugar kinase of the NBD/HSP70 family, may contain an N-terminal HTH domain</fullName>
    </submittedName>
</protein>
<name>A0A1M5VW74_9CLOT</name>
<reference evidence="4 5" key="1">
    <citation type="submission" date="2016-11" db="EMBL/GenBank/DDBJ databases">
        <authorList>
            <person name="Jaros S."/>
            <person name="Januszkiewicz K."/>
            <person name="Wedrychowicz H."/>
        </authorList>
    </citation>
    <scope>NUCLEOTIDE SEQUENCE [LARGE SCALE GENOMIC DNA]</scope>
    <source>
        <strain evidence="4 5">DSM 6191</strain>
    </source>
</reference>
<dbReference type="CDD" id="cd23763">
    <property type="entry name" value="ASKHA_ATPase_ROK"/>
    <property type="match status" value="1"/>
</dbReference>
<dbReference type="InterPro" id="IPR000600">
    <property type="entry name" value="ROK"/>
</dbReference>
<proteinExistence type="inferred from homology"/>
<comment type="function">
    <text evidence="1">Transcriptional repressor of xylose-utilizing enzymes.</text>
</comment>
<evidence type="ECO:0000256" key="3">
    <source>
        <dbReference type="ARBA" id="ARBA00022629"/>
    </source>
</evidence>
<dbReference type="GO" id="GO:0016301">
    <property type="term" value="F:kinase activity"/>
    <property type="evidence" value="ECO:0007669"/>
    <property type="project" value="UniProtKB-KW"/>
</dbReference>
<keyword evidence="4" id="KW-0808">Transferase</keyword>
<dbReference type="PANTHER" id="PTHR18964:SF149">
    <property type="entry name" value="BIFUNCTIONAL UDP-N-ACETYLGLUCOSAMINE 2-EPIMERASE_N-ACETYLMANNOSAMINE KINASE"/>
    <property type="match status" value="1"/>
</dbReference>
<dbReference type="InterPro" id="IPR036390">
    <property type="entry name" value="WH_DNA-bd_sf"/>
</dbReference>
<dbReference type="RefSeq" id="WP_073017004.1">
    <property type="nucleotide sequence ID" value="NZ_FQXU01000004.1"/>
</dbReference>
<dbReference type="Pfam" id="PF00480">
    <property type="entry name" value="ROK"/>
    <property type="match status" value="1"/>
</dbReference>
<keyword evidence="3" id="KW-0859">Xylose metabolism</keyword>
<dbReference type="Proteomes" id="UP000184241">
    <property type="component" value="Unassembled WGS sequence"/>
</dbReference>
<dbReference type="SUPFAM" id="SSF53067">
    <property type="entry name" value="Actin-like ATPase domain"/>
    <property type="match status" value="1"/>
</dbReference>
<accession>A0A1M5VW74</accession>
<dbReference type="InterPro" id="IPR036388">
    <property type="entry name" value="WH-like_DNA-bd_sf"/>
</dbReference>
<keyword evidence="4" id="KW-0418">Kinase</keyword>
<dbReference type="InterPro" id="IPR043129">
    <property type="entry name" value="ATPase_NBD"/>
</dbReference>
<dbReference type="Gene3D" id="1.10.10.10">
    <property type="entry name" value="Winged helix-like DNA-binding domain superfamily/Winged helix DNA-binding domain"/>
    <property type="match status" value="1"/>
</dbReference>
<organism evidence="4 5">
    <name type="scientific">Clostridium intestinale DSM 6191</name>
    <dbReference type="NCBI Taxonomy" id="1121320"/>
    <lineage>
        <taxon>Bacteria</taxon>
        <taxon>Bacillati</taxon>
        <taxon>Bacillota</taxon>
        <taxon>Clostridia</taxon>
        <taxon>Eubacteriales</taxon>
        <taxon>Clostridiaceae</taxon>
        <taxon>Clostridium</taxon>
    </lineage>
</organism>
<dbReference type="SUPFAM" id="SSF46785">
    <property type="entry name" value="Winged helix' DNA-binding domain"/>
    <property type="match status" value="1"/>
</dbReference>
<dbReference type="GO" id="GO:0042732">
    <property type="term" value="P:D-xylose metabolic process"/>
    <property type="evidence" value="ECO:0007669"/>
    <property type="project" value="UniProtKB-KW"/>
</dbReference>
<dbReference type="AlphaFoldDB" id="A0A1M5VW74"/>
<evidence type="ECO:0000313" key="4">
    <source>
        <dbReference type="EMBL" id="SHH79461.1"/>
    </source>
</evidence>
<dbReference type="EMBL" id="FQXU01000004">
    <property type="protein sequence ID" value="SHH79461.1"/>
    <property type="molecule type" value="Genomic_DNA"/>
</dbReference>
<comment type="similarity">
    <text evidence="2">Belongs to the ROK (NagC/XylR) family.</text>
</comment>